<dbReference type="PANTHER" id="PTHR10742">
    <property type="entry name" value="FLAVIN MONOAMINE OXIDASE"/>
    <property type="match status" value="1"/>
</dbReference>
<dbReference type="Gene3D" id="1.10.287.80">
    <property type="entry name" value="ATP synthase, gamma subunit, helix hairpin domain"/>
    <property type="match status" value="1"/>
</dbReference>
<dbReference type="Proteomes" id="UP000270924">
    <property type="component" value="Unassembled WGS sequence"/>
</dbReference>
<dbReference type="InterPro" id="IPR050281">
    <property type="entry name" value="Flavin_monoamine_oxidase"/>
</dbReference>
<dbReference type="GO" id="GO:0050660">
    <property type="term" value="F:flavin adenine dinucleotide binding"/>
    <property type="evidence" value="ECO:0007669"/>
    <property type="project" value="TreeGrafter"/>
</dbReference>
<accession>A0A3P7E8R0</accession>
<sequence length="261" mass="29892">MEIVAELGASFIYGAFGNPLMTLCKQFEVRCLPVCLDQCPVYDPTGKAIEPRRIRLVERAFNNIISASTYMANVKGITELNGRKLSLGETFTVMLKQQDYQLQTRRISYFASYENVLNKLKVVQDTMVLKKDEIMRLHAAYEELKEKEGCSDLSEDEQMENEIMLKCAVKDIDDAIQAYESLESKRREINVALAELSRNEPSAVYMNEMDKRILDFHIANLEYFIGSSIDEVSLKYWNQKANYGLEGPNMYGKCSIACVFF</sequence>
<gene>
    <name evidence="4" type="ORF">WBA_LOCUS6363</name>
</gene>
<dbReference type="InParanoid" id="A0A3P7E8R0"/>
<dbReference type="EMBL" id="UYWW01003730">
    <property type="protein sequence ID" value="VDM12977.1"/>
    <property type="molecule type" value="Genomic_DNA"/>
</dbReference>
<evidence type="ECO:0000313" key="4">
    <source>
        <dbReference type="EMBL" id="VDM12977.1"/>
    </source>
</evidence>
<evidence type="ECO:0000256" key="2">
    <source>
        <dbReference type="ARBA" id="ARBA00023002"/>
    </source>
</evidence>
<keyword evidence="3" id="KW-0175">Coiled coil</keyword>
<evidence type="ECO:0000256" key="1">
    <source>
        <dbReference type="ARBA" id="ARBA00005995"/>
    </source>
</evidence>
<keyword evidence="5" id="KW-1185">Reference proteome</keyword>
<dbReference type="GO" id="GO:0003682">
    <property type="term" value="F:chromatin binding"/>
    <property type="evidence" value="ECO:0007669"/>
    <property type="project" value="TreeGrafter"/>
</dbReference>
<dbReference type="PANTHER" id="PTHR10742:SF386">
    <property type="entry name" value="LYSINE-SPECIFIC HISTONE DEMETHYLASE 1A"/>
    <property type="match status" value="1"/>
</dbReference>
<reference evidence="4 5" key="1">
    <citation type="submission" date="2018-11" db="EMBL/GenBank/DDBJ databases">
        <authorList>
            <consortium name="Pathogen Informatics"/>
        </authorList>
    </citation>
    <scope>NUCLEOTIDE SEQUENCE [LARGE SCALE GENOMIC DNA]</scope>
</reference>
<protein>
    <submittedName>
        <fullName evidence="4">Uncharacterized protein</fullName>
    </submittedName>
</protein>
<dbReference type="SUPFAM" id="SSF51905">
    <property type="entry name" value="FAD/NAD(P)-binding domain"/>
    <property type="match status" value="1"/>
</dbReference>
<dbReference type="InterPro" id="IPR036188">
    <property type="entry name" value="FAD/NAD-bd_sf"/>
</dbReference>
<evidence type="ECO:0000256" key="3">
    <source>
        <dbReference type="SAM" id="Coils"/>
    </source>
</evidence>
<keyword evidence="2" id="KW-0560">Oxidoreductase</keyword>
<dbReference type="AlphaFoldDB" id="A0A3P7E8R0"/>
<evidence type="ECO:0000313" key="5">
    <source>
        <dbReference type="Proteomes" id="UP000270924"/>
    </source>
</evidence>
<dbReference type="GO" id="GO:0006338">
    <property type="term" value="P:chromatin remodeling"/>
    <property type="evidence" value="ECO:0007669"/>
    <property type="project" value="TreeGrafter"/>
</dbReference>
<proteinExistence type="inferred from homology"/>
<dbReference type="GO" id="GO:0016491">
    <property type="term" value="F:oxidoreductase activity"/>
    <property type="evidence" value="ECO:0007669"/>
    <property type="project" value="UniProtKB-KW"/>
</dbReference>
<organism evidence="4 5">
    <name type="scientific">Wuchereria bancrofti</name>
    <dbReference type="NCBI Taxonomy" id="6293"/>
    <lineage>
        <taxon>Eukaryota</taxon>
        <taxon>Metazoa</taxon>
        <taxon>Ecdysozoa</taxon>
        <taxon>Nematoda</taxon>
        <taxon>Chromadorea</taxon>
        <taxon>Rhabditida</taxon>
        <taxon>Spirurina</taxon>
        <taxon>Spiruromorpha</taxon>
        <taxon>Filarioidea</taxon>
        <taxon>Onchocercidae</taxon>
        <taxon>Wuchereria</taxon>
    </lineage>
</organism>
<feature type="coiled-coil region" evidence="3">
    <location>
        <begin position="127"/>
        <end position="199"/>
    </location>
</feature>
<comment type="similarity">
    <text evidence="1">Belongs to the flavin monoamine oxidase family.</text>
</comment>
<dbReference type="OrthoDB" id="9982100at2759"/>
<dbReference type="OMA" id="GKCSIAC"/>
<name>A0A3P7E8R0_WUCBA</name>